<gene>
    <name evidence="1" type="ORF">EYF80_041517</name>
</gene>
<comment type="caution">
    <text evidence="1">The sequence shown here is derived from an EMBL/GenBank/DDBJ whole genome shotgun (WGS) entry which is preliminary data.</text>
</comment>
<organism evidence="1 2">
    <name type="scientific">Liparis tanakae</name>
    <name type="common">Tanaka's snailfish</name>
    <dbReference type="NCBI Taxonomy" id="230148"/>
    <lineage>
        <taxon>Eukaryota</taxon>
        <taxon>Metazoa</taxon>
        <taxon>Chordata</taxon>
        <taxon>Craniata</taxon>
        <taxon>Vertebrata</taxon>
        <taxon>Euteleostomi</taxon>
        <taxon>Actinopterygii</taxon>
        <taxon>Neopterygii</taxon>
        <taxon>Teleostei</taxon>
        <taxon>Neoteleostei</taxon>
        <taxon>Acanthomorphata</taxon>
        <taxon>Eupercaria</taxon>
        <taxon>Perciformes</taxon>
        <taxon>Cottioidei</taxon>
        <taxon>Cottales</taxon>
        <taxon>Liparidae</taxon>
        <taxon>Liparis</taxon>
    </lineage>
</organism>
<name>A0A4Z2G403_9TELE</name>
<reference evidence="1 2" key="1">
    <citation type="submission" date="2019-03" db="EMBL/GenBank/DDBJ databases">
        <title>First draft genome of Liparis tanakae, snailfish: a comprehensive survey of snailfish specific genes.</title>
        <authorList>
            <person name="Kim W."/>
            <person name="Song I."/>
            <person name="Jeong J.-H."/>
            <person name="Kim D."/>
            <person name="Kim S."/>
            <person name="Ryu S."/>
            <person name="Song J.Y."/>
            <person name="Lee S.K."/>
        </authorList>
    </citation>
    <scope>NUCLEOTIDE SEQUENCE [LARGE SCALE GENOMIC DNA]</scope>
    <source>
        <tissue evidence="1">Muscle</tissue>
    </source>
</reference>
<keyword evidence="2" id="KW-1185">Reference proteome</keyword>
<dbReference type="Proteomes" id="UP000314294">
    <property type="component" value="Unassembled WGS sequence"/>
</dbReference>
<protein>
    <submittedName>
        <fullName evidence="1">Uncharacterized protein</fullName>
    </submittedName>
</protein>
<dbReference type="AlphaFoldDB" id="A0A4Z2G403"/>
<sequence length="217" mass="24304">MKHKIMLSKEGKTAHVSIDPESVPQAEGVLFAFFPHIHVLVTVRWFSPLLLGLMIKSPWSRVSIIFSAWLKLILWKLGKGIQVQIFETFWILQDLLQSSGWVGVFCRLIVLQSVHSHLASPLVRLRVDARSIQNLNSTDKLDDALRVRMGNGLVHVHSNLIYPVDEFTVKSAEQIFLHHMFLRCVANSLSTSSTPTAGTEDSCSSSLTALLMSSMII</sequence>
<dbReference type="EMBL" id="SRLO01000703">
    <property type="protein sequence ID" value="TNN48307.1"/>
    <property type="molecule type" value="Genomic_DNA"/>
</dbReference>
<evidence type="ECO:0000313" key="1">
    <source>
        <dbReference type="EMBL" id="TNN48307.1"/>
    </source>
</evidence>
<evidence type="ECO:0000313" key="2">
    <source>
        <dbReference type="Proteomes" id="UP000314294"/>
    </source>
</evidence>
<accession>A0A4Z2G403</accession>
<proteinExistence type="predicted"/>